<evidence type="ECO:0000313" key="7">
    <source>
        <dbReference type="Proteomes" id="UP000481861"/>
    </source>
</evidence>
<keyword evidence="1" id="KW-0805">Transcription regulation</keyword>
<evidence type="ECO:0000256" key="1">
    <source>
        <dbReference type="ARBA" id="ARBA00023015"/>
    </source>
</evidence>
<keyword evidence="2" id="KW-0238">DNA-binding</keyword>
<protein>
    <submittedName>
        <fullName evidence="6">Fungal-specific transcription factor domain-containing protein</fullName>
    </submittedName>
</protein>
<sequence>MFYPLLNENSSREYWDQLYAQRKGGTTVLDITMLHLVVAIGLLIDADMASTTASSMSEKLYQRAWESIHETMVSFELQSVQIAILHVIYHMYAGRSSKAWSICGMAVRSAQALGLHRSVPVASGFTPEQIRLRSHIWWVTFSLDATLSMTEGRPPAVAESTCDTRSMTDEWASDAPNASNLFLWKVGLAQIQNRLCSVLSRCDTHLARRSALGEIEQCLTEWRDHMPVECRPGQDMIEFPRGYSLLASLHLEYFSLARALYWSCMTCAPAKDNDTQGGSNTSGPRGNNREYKLCLGSARAFVRTLNSAIENEGNQRTARLSFQADQYIAALAILYRNICRNPAHVATRVDLGYFRACKLHLERDVYPGYLVAGFGGLMNDMLCSVEKLLARF</sequence>
<evidence type="ECO:0000256" key="4">
    <source>
        <dbReference type="ARBA" id="ARBA00023242"/>
    </source>
</evidence>
<dbReference type="GO" id="GO:0000435">
    <property type="term" value="P:positive regulation of transcription from RNA polymerase II promoter by galactose"/>
    <property type="evidence" value="ECO:0007669"/>
    <property type="project" value="TreeGrafter"/>
</dbReference>
<dbReference type="SMART" id="SM00906">
    <property type="entry name" value="Fungal_trans"/>
    <property type="match status" value="1"/>
</dbReference>
<keyword evidence="7" id="KW-1185">Reference proteome</keyword>
<feature type="domain" description="Xylanolytic transcriptional activator regulatory" evidence="5">
    <location>
        <begin position="99"/>
        <end position="173"/>
    </location>
</feature>
<keyword evidence="3" id="KW-0804">Transcription</keyword>
<dbReference type="InterPro" id="IPR007219">
    <property type="entry name" value="XnlR_reg_dom"/>
</dbReference>
<evidence type="ECO:0000256" key="3">
    <source>
        <dbReference type="ARBA" id="ARBA00023163"/>
    </source>
</evidence>
<evidence type="ECO:0000256" key="2">
    <source>
        <dbReference type="ARBA" id="ARBA00023125"/>
    </source>
</evidence>
<dbReference type="EMBL" id="JAADJZ010000013">
    <property type="protein sequence ID" value="KAF2870917.1"/>
    <property type="molecule type" value="Genomic_DNA"/>
</dbReference>
<dbReference type="GO" id="GO:0008270">
    <property type="term" value="F:zinc ion binding"/>
    <property type="evidence" value="ECO:0007669"/>
    <property type="project" value="InterPro"/>
</dbReference>
<dbReference type="AlphaFoldDB" id="A0A7C8I4X2"/>
<name>A0A7C8I4X2_9PLEO</name>
<reference evidence="6 7" key="1">
    <citation type="submission" date="2020-01" db="EMBL/GenBank/DDBJ databases">
        <authorList>
            <consortium name="DOE Joint Genome Institute"/>
            <person name="Haridas S."/>
            <person name="Albert R."/>
            <person name="Binder M."/>
            <person name="Bloem J."/>
            <person name="Labutti K."/>
            <person name="Salamov A."/>
            <person name="Andreopoulos B."/>
            <person name="Baker S.E."/>
            <person name="Barry K."/>
            <person name="Bills G."/>
            <person name="Bluhm B.H."/>
            <person name="Cannon C."/>
            <person name="Castanera R."/>
            <person name="Culley D.E."/>
            <person name="Daum C."/>
            <person name="Ezra D."/>
            <person name="Gonzalez J.B."/>
            <person name="Henrissat B."/>
            <person name="Kuo A."/>
            <person name="Liang C."/>
            <person name="Lipzen A."/>
            <person name="Lutzoni F."/>
            <person name="Magnuson J."/>
            <person name="Mondo S."/>
            <person name="Nolan M."/>
            <person name="Ohm R."/>
            <person name="Pangilinan J."/>
            <person name="Park H.-J.H."/>
            <person name="Ramirez L."/>
            <person name="Alfaro M."/>
            <person name="Sun H."/>
            <person name="Tritt A."/>
            <person name="Yoshinaga Y."/>
            <person name="Zwiers L.-H.L."/>
            <person name="Turgeon B.G."/>
            <person name="Goodwin S.B."/>
            <person name="Spatafora J.W."/>
            <person name="Crous P.W."/>
            <person name="Grigoriev I.V."/>
        </authorList>
    </citation>
    <scope>NUCLEOTIDE SEQUENCE [LARGE SCALE GENOMIC DNA]</scope>
    <source>
        <strain evidence="6 7">CBS 611.86</strain>
    </source>
</reference>
<accession>A0A7C8I4X2</accession>
<dbReference type="Proteomes" id="UP000481861">
    <property type="component" value="Unassembled WGS sequence"/>
</dbReference>
<dbReference type="GO" id="GO:0000978">
    <property type="term" value="F:RNA polymerase II cis-regulatory region sequence-specific DNA binding"/>
    <property type="evidence" value="ECO:0007669"/>
    <property type="project" value="TreeGrafter"/>
</dbReference>
<dbReference type="PANTHER" id="PTHR47424:SF3">
    <property type="entry name" value="REGULATORY PROTEIN GAL4"/>
    <property type="match status" value="1"/>
</dbReference>
<dbReference type="InterPro" id="IPR051127">
    <property type="entry name" value="Fungal_SecMet_Regulators"/>
</dbReference>
<dbReference type="GO" id="GO:0000981">
    <property type="term" value="F:DNA-binding transcription factor activity, RNA polymerase II-specific"/>
    <property type="evidence" value="ECO:0007669"/>
    <property type="project" value="TreeGrafter"/>
</dbReference>
<dbReference type="CDD" id="cd12148">
    <property type="entry name" value="fungal_TF_MHR"/>
    <property type="match status" value="1"/>
</dbReference>
<gene>
    <name evidence="6" type="ORF">BDV95DRAFT_71234</name>
</gene>
<proteinExistence type="predicted"/>
<evidence type="ECO:0000259" key="5">
    <source>
        <dbReference type="SMART" id="SM00906"/>
    </source>
</evidence>
<keyword evidence="4" id="KW-0539">Nucleus</keyword>
<dbReference type="Pfam" id="PF04082">
    <property type="entry name" value="Fungal_trans"/>
    <property type="match status" value="1"/>
</dbReference>
<evidence type="ECO:0000313" key="6">
    <source>
        <dbReference type="EMBL" id="KAF2870917.1"/>
    </source>
</evidence>
<dbReference type="GO" id="GO:0006351">
    <property type="term" value="P:DNA-templated transcription"/>
    <property type="evidence" value="ECO:0007669"/>
    <property type="project" value="InterPro"/>
</dbReference>
<comment type="caution">
    <text evidence="6">The sequence shown here is derived from an EMBL/GenBank/DDBJ whole genome shotgun (WGS) entry which is preliminary data.</text>
</comment>
<organism evidence="6 7">
    <name type="scientific">Massariosphaeria phaeospora</name>
    <dbReference type="NCBI Taxonomy" id="100035"/>
    <lineage>
        <taxon>Eukaryota</taxon>
        <taxon>Fungi</taxon>
        <taxon>Dikarya</taxon>
        <taxon>Ascomycota</taxon>
        <taxon>Pezizomycotina</taxon>
        <taxon>Dothideomycetes</taxon>
        <taxon>Pleosporomycetidae</taxon>
        <taxon>Pleosporales</taxon>
        <taxon>Pleosporales incertae sedis</taxon>
        <taxon>Massariosphaeria</taxon>
    </lineage>
</organism>
<dbReference type="OrthoDB" id="424974at2759"/>
<dbReference type="PANTHER" id="PTHR47424">
    <property type="entry name" value="REGULATORY PROTEIN GAL4"/>
    <property type="match status" value="1"/>
</dbReference>
<dbReference type="GO" id="GO:0005634">
    <property type="term" value="C:nucleus"/>
    <property type="evidence" value="ECO:0007669"/>
    <property type="project" value="TreeGrafter"/>
</dbReference>